<accession>A0A2J5HT57</accession>
<reference evidence="3" key="1">
    <citation type="submission" date="2017-12" db="EMBL/GenBank/DDBJ databases">
        <authorList>
            <consortium name="DOE Joint Genome Institute"/>
            <person name="Mondo S.J."/>
            <person name="Kjaerbolling I."/>
            <person name="Vesth T.C."/>
            <person name="Frisvad J.C."/>
            <person name="Nybo J.L."/>
            <person name="Theobald S."/>
            <person name="Kuo A."/>
            <person name="Bowyer P."/>
            <person name="Matsuda Y."/>
            <person name="Lyhne E.K."/>
            <person name="Kogle M.E."/>
            <person name="Clum A."/>
            <person name="Lipzen A."/>
            <person name="Salamov A."/>
            <person name="Ngan C.Y."/>
            <person name="Daum C."/>
            <person name="Chiniquy J."/>
            <person name="Barry K."/>
            <person name="LaButti K."/>
            <person name="Haridas S."/>
            <person name="Simmons B.A."/>
            <person name="Magnuson J.K."/>
            <person name="Mortensen U.H."/>
            <person name="Larsen T.O."/>
            <person name="Grigoriev I.V."/>
            <person name="Baker S.E."/>
            <person name="Andersen M.R."/>
            <person name="Nordberg H.P."/>
            <person name="Cantor M.N."/>
            <person name="Hua S.X."/>
        </authorList>
    </citation>
    <scope>NUCLEOTIDE SEQUENCE [LARGE SCALE GENOMIC DNA]</scope>
    <source>
        <strain evidence="3">IBT 19404</strain>
    </source>
</reference>
<organism evidence="2 3">
    <name type="scientific">Aspergillus taichungensis</name>
    <dbReference type="NCBI Taxonomy" id="482145"/>
    <lineage>
        <taxon>Eukaryota</taxon>
        <taxon>Fungi</taxon>
        <taxon>Dikarya</taxon>
        <taxon>Ascomycota</taxon>
        <taxon>Pezizomycotina</taxon>
        <taxon>Eurotiomycetes</taxon>
        <taxon>Eurotiomycetidae</taxon>
        <taxon>Eurotiales</taxon>
        <taxon>Aspergillaceae</taxon>
        <taxon>Aspergillus</taxon>
        <taxon>Aspergillus subgen. Circumdati</taxon>
    </lineage>
</organism>
<proteinExistence type="predicted"/>
<name>A0A2J5HT57_9EURO</name>
<gene>
    <name evidence="2" type="ORF">BDW42DRAFT_194356</name>
</gene>
<feature type="region of interest" description="Disordered" evidence="1">
    <location>
        <begin position="1"/>
        <end position="45"/>
    </location>
</feature>
<feature type="compositionally biased region" description="Polar residues" evidence="1">
    <location>
        <begin position="16"/>
        <end position="39"/>
    </location>
</feature>
<keyword evidence="3" id="KW-1185">Reference proteome</keyword>
<evidence type="ECO:0000313" key="2">
    <source>
        <dbReference type="EMBL" id="PLN80538.1"/>
    </source>
</evidence>
<dbReference type="AlphaFoldDB" id="A0A2J5HT57"/>
<dbReference type="EMBL" id="KZ559546">
    <property type="protein sequence ID" value="PLN80538.1"/>
    <property type="molecule type" value="Genomic_DNA"/>
</dbReference>
<sequence length="67" mass="7053">MKRRRSSLSDDDLKTPPSSAGTETADDTPSQGVDGSTSKAAPDEIDSLVLQWTTVGGDEMVSALRVD</sequence>
<dbReference type="Proteomes" id="UP000235023">
    <property type="component" value="Unassembled WGS sequence"/>
</dbReference>
<evidence type="ECO:0000256" key="1">
    <source>
        <dbReference type="SAM" id="MobiDB-lite"/>
    </source>
</evidence>
<evidence type="ECO:0000313" key="3">
    <source>
        <dbReference type="Proteomes" id="UP000235023"/>
    </source>
</evidence>
<protein>
    <submittedName>
        <fullName evidence="2">Uncharacterized protein</fullName>
    </submittedName>
</protein>